<organism evidence="1 2">
    <name type="scientific">Castilleja foliolosa</name>
    <dbReference type="NCBI Taxonomy" id="1961234"/>
    <lineage>
        <taxon>Eukaryota</taxon>
        <taxon>Viridiplantae</taxon>
        <taxon>Streptophyta</taxon>
        <taxon>Embryophyta</taxon>
        <taxon>Tracheophyta</taxon>
        <taxon>Spermatophyta</taxon>
        <taxon>Magnoliopsida</taxon>
        <taxon>eudicotyledons</taxon>
        <taxon>Gunneridae</taxon>
        <taxon>Pentapetalae</taxon>
        <taxon>asterids</taxon>
        <taxon>lamiids</taxon>
        <taxon>Lamiales</taxon>
        <taxon>Orobanchaceae</taxon>
        <taxon>Pedicularideae</taxon>
        <taxon>Castillejinae</taxon>
        <taxon>Castilleja</taxon>
    </lineage>
</organism>
<dbReference type="Proteomes" id="UP001632038">
    <property type="component" value="Unassembled WGS sequence"/>
</dbReference>
<evidence type="ECO:0000313" key="2">
    <source>
        <dbReference type="Proteomes" id="UP001632038"/>
    </source>
</evidence>
<evidence type="ECO:0000313" key="1">
    <source>
        <dbReference type="EMBL" id="KAL3636067.1"/>
    </source>
</evidence>
<gene>
    <name evidence="1" type="ORF">CASFOL_020614</name>
</gene>
<dbReference type="PANTHER" id="PTHR36757">
    <property type="entry name" value="BNAANNG22500D PROTEIN"/>
    <property type="match status" value="1"/>
</dbReference>
<proteinExistence type="predicted"/>
<keyword evidence="2" id="KW-1185">Reference proteome</keyword>
<comment type="caution">
    <text evidence="1">The sequence shown here is derived from an EMBL/GenBank/DDBJ whole genome shotgun (WGS) entry which is preliminary data.</text>
</comment>
<dbReference type="PANTHER" id="PTHR36757:SF1">
    <property type="entry name" value="GENOME ASSEMBLY, CHROMOSOME: A04"/>
    <property type="match status" value="1"/>
</dbReference>
<dbReference type="AlphaFoldDB" id="A0ABD3D2V0"/>
<protein>
    <submittedName>
        <fullName evidence="1">Uncharacterized protein</fullName>
    </submittedName>
</protein>
<dbReference type="EMBL" id="JAVIJP010000027">
    <property type="protein sequence ID" value="KAL3636067.1"/>
    <property type="molecule type" value="Genomic_DNA"/>
</dbReference>
<accession>A0ABD3D2V0</accession>
<reference evidence="2" key="1">
    <citation type="journal article" date="2024" name="IScience">
        <title>Strigolactones Initiate the Formation of Haustorium-like Structures in Castilleja.</title>
        <authorList>
            <person name="Buerger M."/>
            <person name="Peterson D."/>
            <person name="Chory J."/>
        </authorList>
    </citation>
    <scope>NUCLEOTIDE SEQUENCE [LARGE SCALE GENOMIC DNA]</scope>
</reference>
<name>A0ABD3D2V0_9LAMI</name>
<sequence length="262" mass="29400">MAIDVCTEISSPRISFSYDLKELDIASIEENQSRRSDNLLSNPTVDFEFCINGHDFPNQISSADELFANGKILPVQIKQISNPTKPTHHHHKSEPVHQNVVVSENRNPIKKKKLVEFLSSSNEEEEEGIEKPSLNSKQVNGRANGLLRLRPLQFLNRSKSTGSVPNPNPPGFSKAIQKQHSLREGSVNYRSNSSGFTQYYYPYNNNNNTTYKPTMRKSSSRSYGGNGVRINPVLNIPPVYIAKGTLSLFGSFFGSKKSKNKR</sequence>